<evidence type="ECO:0000256" key="1">
    <source>
        <dbReference type="SAM" id="Phobius"/>
    </source>
</evidence>
<keyword evidence="1" id="KW-0472">Membrane</keyword>
<dbReference type="EMBL" id="JARKIK010000052">
    <property type="protein sequence ID" value="KAK8733952.1"/>
    <property type="molecule type" value="Genomic_DNA"/>
</dbReference>
<name>A0AAW0WPJ4_CHEQU</name>
<dbReference type="Proteomes" id="UP001445076">
    <property type="component" value="Unassembled WGS sequence"/>
</dbReference>
<keyword evidence="1" id="KW-0812">Transmembrane</keyword>
<accession>A0AAW0WPJ4</accession>
<comment type="caution">
    <text evidence="2">The sequence shown here is derived from an EMBL/GenBank/DDBJ whole genome shotgun (WGS) entry which is preliminary data.</text>
</comment>
<proteinExistence type="predicted"/>
<reference evidence="2 3" key="1">
    <citation type="journal article" date="2024" name="BMC Genomics">
        <title>Genome assembly of redclaw crayfish (Cherax quadricarinatus) provides insights into its immune adaptation and hypoxia tolerance.</title>
        <authorList>
            <person name="Liu Z."/>
            <person name="Zheng J."/>
            <person name="Li H."/>
            <person name="Fang K."/>
            <person name="Wang S."/>
            <person name="He J."/>
            <person name="Zhou D."/>
            <person name="Weng S."/>
            <person name="Chi M."/>
            <person name="Gu Z."/>
            <person name="He J."/>
            <person name="Li F."/>
            <person name="Wang M."/>
        </authorList>
    </citation>
    <scope>NUCLEOTIDE SEQUENCE [LARGE SCALE GENOMIC DNA]</scope>
    <source>
        <strain evidence="2">ZL_2023a</strain>
    </source>
</reference>
<dbReference type="AlphaFoldDB" id="A0AAW0WPJ4"/>
<feature type="transmembrane region" description="Helical" evidence="1">
    <location>
        <begin position="109"/>
        <end position="129"/>
    </location>
</feature>
<feature type="non-terminal residue" evidence="2">
    <location>
        <position position="1"/>
    </location>
</feature>
<evidence type="ECO:0000313" key="3">
    <source>
        <dbReference type="Proteomes" id="UP001445076"/>
    </source>
</evidence>
<gene>
    <name evidence="2" type="ORF">OTU49_006264</name>
</gene>
<keyword evidence="3" id="KW-1185">Reference proteome</keyword>
<sequence>NCCYGSVGKRTKTLFSFNFISEEMMTWWKVALVAVTTVVCMVSKASGDINETIKDIYENPSKGEVAIPFSYDPASTSFNTTISFTCPIFSFTLPGAGDFSPAGISLQSFGGLTFIGIFLLGGLAIAIYTTNQKATGPAREISDGYSLGEYLLNGLITESLTVMPIIVDKNCVKQAICEAYVDSKRFGFLTLPVRLLVPSPGLDVPEEKLTELQKAARYAEEGGEDCHYEFPCLLQPLDLILFFYDYLRGHK</sequence>
<organism evidence="2 3">
    <name type="scientific">Cherax quadricarinatus</name>
    <name type="common">Australian red claw crayfish</name>
    <dbReference type="NCBI Taxonomy" id="27406"/>
    <lineage>
        <taxon>Eukaryota</taxon>
        <taxon>Metazoa</taxon>
        <taxon>Ecdysozoa</taxon>
        <taxon>Arthropoda</taxon>
        <taxon>Crustacea</taxon>
        <taxon>Multicrustacea</taxon>
        <taxon>Malacostraca</taxon>
        <taxon>Eumalacostraca</taxon>
        <taxon>Eucarida</taxon>
        <taxon>Decapoda</taxon>
        <taxon>Pleocyemata</taxon>
        <taxon>Astacidea</taxon>
        <taxon>Parastacoidea</taxon>
        <taxon>Parastacidae</taxon>
        <taxon>Cherax</taxon>
    </lineage>
</organism>
<evidence type="ECO:0000313" key="2">
    <source>
        <dbReference type="EMBL" id="KAK8733952.1"/>
    </source>
</evidence>
<keyword evidence="1" id="KW-1133">Transmembrane helix</keyword>
<protein>
    <submittedName>
        <fullName evidence="2">Uncharacterized protein</fullName>
    </submittedName>
</protein>